<dbReference type="SUPFAM" id="SSF56801">
    <property type="entry name" value="Acetyl-CoA synthetase-like"/>
    <property type="match status" value="1"/>
</dbReference>
<evidence type="ECO:0000313" key="2">
    <source>
        <dbReference type="EMBL" id="RCW75566.1"/>
    </source>
</evidence>
<gene>
    <name evidence="2" type="ORF">DES41_101159</name>
</gene>
<proteinExistence type="predicted"/>
<dbReference type="Gene3D" id="3.40.50.12780">
    <property type="entry name" value="N-terminal domain of ligase-like"/>
    <property type="match status" value="1"/>
</dbReference>
<evidence type="ECO:0000259" key="1">
    <source>
        <dbReference type="Pfam" id="PF00501"/>
    </source>
</evidence>
<dbReference type="PANTHER" id="PTHR24096:SF420">
    <property type="entry name" value="LONG-CHAIN-FATTY-ACID--COA LIGASE-RELATED"/>
    <property type="match status" value="1"/>
</dbReference>
<reference evidence="2 3" key="1">
    <citation type="submission" date="2018-07" db="EMBL/GenBank/DDBJ databases">
        <title>Genomic Encyclopedia of Type Strains, Phase IV (KMG-IV): sequencing the most valuable type-strain genomes for metagenomic binning, comparative biology and taxonomic classification.</title>
        <authorList>
            <person name="Goeker M."/>
        </authorList>
    </citation>
    <scope>NUCLEOTIDE SEQUENCE [LARGE SCALE GENOMIC DNA]</scope>
    <source>
        <strain evidence="2 3">DSM 21634</strain>
    </source>
</reference>
<dbReference type="Pfam" id="PF00501">
    <property type="entry name" value="AMP-binding"/>
    <property type="match status" value="1"/>
</dbReference>
<dbReference type="AlphaFoldDB" id="A0A368Y8A0"/>
<dbReference type="InterPro" id="IPR020845">
    <property type="entry name" value="AMP-binding_CS"/>
</dbReference>
<feature type="domain" description="AMP-dependent synthetase/ligase" evidence="1">
    <location>
        <begin position="58"/>
        <end position="435"/>
    </location>
</feature>
<dbReference type="Proteomes" id="UP000252884">
    <property type="component" value="Unassembled WGS sequence"/>
</dbReference>
<name>A0A368Y8A0_9BURK</name>
<keyword evidence="3" id="KW-1185">Reference proteome</keyword>
<dbReference type="OrthoDB" id="9766486at2"/>
<dbReference type="PANTHER" id="PTHR24096">
    <property type="entry name" value="LONG-CHAIN-FATTY-ACID--COA LIGASE"/>
    <property type="match status" value="1"/>
</dbReference>
<protein>
    <submittedName>
        <fullName evidence="2">Feruloyl-CoA synthase</fullName>
    </submittedName>
</protein>
<comment type="caution">
    <text evidence="2">The sequence shown here is derived from an EMBL/GenBank/DDBJ whole genome shotgun (WGS) entry which is preliminary data.</text>
</comment>
<sequence length="620" mass="65773">MSPTPHASPAGESPVPPAALGVRFAPKEVLLERRADGSILLRSPIALSGCADNIVDYLERWAAAVPDRVFLAQRAPGGGWETLRYAEAWRRVQGVAQALLARGLTEQTPIAILSGASLEHAVLTFAGMLVGIPVSPVSPNYTLLPAARPRLAEIAELLQPGLVFAQDAERFSGARTVPALASAPWLSASAGVPGVDTLASLYDTAPGPAVAAARRTVQPSTVAKILFTSGSTGAPKGVLNTHGMLCSAAQASGLVVSSEQVPVGLDWLPWHHTVGGNATLHGILREGGTLYIDDGRPTPGEFHKTIENIREVRPTSLLSVPSALQMLADALEADDGLRVAFFSRLRRMNYAGASLPQEVWNRMQALAVRTLGQQIAFGAGYGTTETGPGISVTHWPSEGGGEIGLPLPGLTVKLVPFEDRFEVRARGPNVTPGYLRRPDLTAAAFDEENFYRVGDLVQFANPDRPEDGLRFAGRLSENFKLSNGSWVATGDLRLALVEACQPLLTDLVIAGPDRDDIRLLAWVHPAERQHAGANAEGELAPPAYAAIAARVAERLRAHNRQASGPTHRVAAFRILHTPASIGAGETTDKGYVNQRGVLACRATCVAELYSAEPGPEVIRI</sequence>
<dbReference type="PROSITE" id="PS00455">
    <property type="entry name" value="AMP_BINDING"/>
    <property type="match status" value="1"/>
</dbReference>
<dbReference type="InterPro" id="IPR000873">
    <property type="entry name" value="AMP-dep_synth/lig_dom"/>
</dbReference>
<accession>A0A368Y8A0</accession>
<organism evidence="2 3">
    <name type="scientific">Pseudorhodoferax soli</name>
    <dbReference type="NCBI Taxonomy" id="545864"/>
    <lineage>
        <taxon>Bacteria</taxon>
        <taxon>Pseudomonadati</taxon>
        <taxon>Pseudomonadota</taxon>
        <taxon>Betaproteobacteria</taxon>
        <taxon>Burkholderiales</taxon>
        <taxon>Comamonadaceae</taxon>
    </lineage>
</organism>
<dbReference type="EMBL" id="QPJK01000001">
    <property type="protein sequence ID" value="RCW75566.1"/>
    <property type="molecule type" value="Genomic_DNA"/>
</dbReference>
<evidence type="ECO:0000313" key="3">
    <source>
        <dbReference type="Proteomes" id="UP000252884"/>
    </source>
</evidence>
<dbReference type="InterPro" id="IPR042099">
    <property type="entry name" value="ANL_N_sf"/>
</dbReference>
<dbReference type="GO" id="GO:0016405">
    <property type="term" value="F:CoA-ligase activity"/>
    <property type="evidence" value="ECO:0007669"/>
    <property type="project" value="TreeGrafter"/>
</dbReference>
<dbReference type="RefSeq" id="WP_114465035.1">
    <property type="nucleotide sequence ID" value="NZ_QPJK01000001.1"/>
</dbReference>